<dbReference type="CDD" id="cd12246">
    <property type="entry name" value="RRM1_U1A_like"/>
    <property type="match status" value="1"/>
</dbReference>
<dbReference type="FunFam" id="3.30.70.330:FF:000039">
    <property type="entry name" value="U1 small nuclear ribonucleoprotein A"/>
    <property type="match status" value="1"/>
</dbReference>
<evidence type="ECO:0000256" key="1">
    <source>
        <dbReference type="ARBA" id="ARBA00004123"/>
    </source>
</evidence>
<feature type="domain" description="RRM" evidence="12">
    <location>
        <begin position="29"/>
        <end position="108"/>
    </location>
</feature>
<dbReference type="EMBL" id="ADBJ01000047">
    <property type="protein sequence ID" value="EFA76350.1"/>
    <property type="molecule type" value="Genomic_DNA"/>
</dbReference>
<evidence type="ECO:0000256" key="5">
    <source>
        <dbReference type="ARBA" id="ARBA00022737"/>
    </source>
</evidence>
<dbReference type="InterPro" id="IPR012677">
    <property type="entry name" value="Nucleotide-bd_a/b_plait_sf"/>
</dbReference>
<evidence type="ECO:0000256" key="11">
    <source>
        <dbReference type="SAM" id="MobiDB-lite"/>
    </source>
</evidence>
<dbReference type="SUPFAM" id="SSF54928">
    <property type="entry name" value="RNA-binding domain, RBD"/>
    <property type="match status" value="1"/>
</dbReference>
<keyword evidence="6 10" id="KW-0694">RNA-binding</keyword>
<comment type="subcellular location">
    <subcellularLocation>
        <location evidence="1">Nucleus</location>
    </subcellularLocation>
</comment>
<evidence type="ECO:0000313" key="13">
    <source>
        <dbReference type="EMBL" id="EFA76350.1"/>
    </source>
</evidence>
<comment type="similarity">
    <text evidence="2">Belongs to the RRM U1 A/B'' family.</text>
</comment>
<dbReference type="Proteomes" id="UP000001396">
    <property type="component" value="Unassembled WGS sequence"/>
</dbReference>
<keyword evidence="14" id="KW-1185">Reference proteome</keyword>
<keyword evidence="3" id="KW-0507">mRNA processing</keyword>
<feature type="region of interest" description="Disordered" evidence="11">
    <location>
        <begin position="119"/>
        <end position="169"/>
    </location>
</feature>
<dbReference type="GO" id="GO:0003723">
    <property type="term" value="F:RNA binding"/>
    <property type="evidence" value="ECO:0007669"/>
    <property type="project" value="UniProtKB-UniRule"/>
</dbReference>
<dbReference type="PROSITE" id="PS50102">
    <property type="entry name" value="RRM"/>
    <property type="match status" value="2"/>
</dbReference>
<feature type="compositionally biased region" description="Low complexity" evidence="11">
    <location>
        <begin position="142"/>
        <end position="161"/>
    </location>
</feature>
<dbReference type="GeneID" id="31365586"/>
<evidence type="ECO:0000256" key="3">
    <source>
        <dbReference type="ARBA" id="ARBA00022664"/>
    </source>
</evidence>
<gene>
    <name evidence="13" type="primary">snrpB2</name>
    <name evidence="13" type="ORF">PPL_10115</name>
</gene>
<dbReference type="CDD" id="cd12247">
    <property type="entry name" value="RRM2_U1A_like"/>
    <property type="match status" value="1"/>
</dbReference>
<dbReference type="GO" id="GO:0030532">
    <property type="term" value="C:small nuclear ribonucleoprotein complex"/>
    <property type="evidence" value="ECO:0007669"/>
    <property type="project" value="UniProtKB-ARBA"/>
</dbReference>
<keyword evidence="8" id="KW-0539">Nucleus</keyword>
<keyword evidence="4" id="KW-0747">Spliceosome</keyword>
<evidence type="ECO:0000256" key="2">
    <source>
        <dbReference type="ARBA" id="ARBA00007243"/>
    </source>
</evidence>
<organism evidence="13 14">
    <name type="scientific">Heterostelium pallidum (strain ATCC 26659 / Pp 5 / PN500)</name>
    <name type="common">Cellular slime mold</name>
    <name type="synonym">Polysphondylium pallidum</name>
    <dbReference type="NCBI Taxonomy" id="670386"/>
    <lineage>
        <taxon>Eukaryota</taxon>
        <taxon>Amoebozoa</taxon>
        <taxon>Evosea</taxon>
        <taxon>Eumycetozoa</taxon>
        <taxon>Dictyostelia</taxon>
        <taxon>Acytosteliales</taxon>
        <taxon>Acytosteliaceae</taxon>
        <taxon>Heterostelium</taxon>
    </lineage>
</organism>
<feature type="domain" description="RRM" evidence="12">
    <location>
        <begin position="172"/>
        <end position="246"/>
    </location>
</feature>
<proteinExistence type="inferred from homology"/>
<evidence type="ECO:0000256" key="6">
    <source>
        <dbReference type="ARBA" id="ARBA00022884"/>
    </source>
</evidence>
<dbReference type="RefSeq" id="XP_020428482.1">
    <property type="nucleotide sequence ID" value="XM_020580897.1"/>
</dbReference>
<dbReference type="OMA" id="LKKGWVM"/>
<evidence type="ECO:0000259" key="12">
    <source>
        <dbReference type="PROSITE" id="PS50102"/>
    </source>
</evidence>
<dbReference type="FunCoup" id="D3BQD0">
    <property type="interactions" value="829"/>
</dbReference>
<keyword evidence="5" id="KW-0677">Repeat</keyword>
<keyword evidence="7" id="KW-0508">mRNA splicing</keyword>
<dbReference type="InParanoid" id="D3BQD0"/>
<keyword evidence="9 13" id="KW-0687">Ribonucleoprotein</keyword>
<dbReference type="FunFam" id="3.30.70.330:FF:000029">
    <property type="entry name" value="U2 small nuclear ribonucleoprotein B"/>
    <property type="match status" value="1"/>
</dbReference>
<name>D3BQD0_HETP5</name>
<feature type="region of interest" description="Disordered" evidence="11">
    <location>
        <begin position="1"/>
        <end position="30"/>
    </location>
</feature>
<evidence type="ECO:0000256" key="10">
    <source>
        <dbReference type="PROSITE-ProRule" id="PRU00176"/>
    </source>
</evidence>
<dbReference type="InterPro" id="IPR000504">
    <property type="entry name" value="RRM_dom"/>
</dbReference>
<dbReference type="PANTHER" id="PTHR10501">
    <property type="entry name" value="U1 SMALL NUCLEAR RIBONUCLEOPROTEIN A/U2 SMALL NUCLEAR RIBONUCLEOPROTEIN B"/>
    <property type="match status" value="1"/>
</dbReference>
<dbReference type="InterPro" id="IPR035979">
    <property type="entry name" value="RBD_domain_sf"/>
</dbReference>
<feature type="compositionally biased region" description="Basic and acidic residues" evidence="11">
    <location>
        <begin position="119"/>
        <end position="133"/>
    </location>
</feature>
<dbReference type="STRING" id="670386.D3BQD0"/>
<dbReference type="SMART" id="SM00360">
    <property type="entry name" value="RRM"/>
    <property type="match status" value="2"/>
</dbReference>
<sequence>MADVKENEPDMPNGGEKEETQSSENTMNQTIYVNNLNEKPSKKKLTEQLYSLFSPYGSILEIVAAKRQKMRGQAFIVFKDITSASNALREMNGFEFLGRPMSIQYAKSKSDAVSKLDGTYIEKKRERENDQDKKKAKKQQTKKPSTTAKPKAASTANAQAAPLQPREAPPNKILFVENLPEQCEEMMLNMLFSQFPGFQGISMTTAKKGVAFVEFDDDSKSAVAMTHLQGFKVTPEKPMVISFAAQ</sequence>
<dbReference type="GO" id="GO:0006397">
    <property type="term" value="P:mRNA processing"/>
    <property type="evidence" value="ECO:0007669"/>
    <property type="project" value="UniProtKB-KW"/>
</dbReference>
<evidence type="ECO:0000256" key="8">
    <source>
        <dbReference type="ARBA" id="ARBA00023242"/>
    </source>
</evidence>
<dbReference type="Pfam" id="PF00076">
    <property type="entry name" value="RRM_1"/>
    <property type="match status" value="2"/>
</dbReference>
<protein>
    <submittedName>
        <fullName evidence="13">U2 small nuclear ribonucleoprotein B</fullName>
    </submittedName>
</protein>
<dbReference type="Gene3D" id="3.30.70.330">
    <property type="match status" value="2"/>
</dbReference>
<comment type="caution">
    <text evidence="13">The sequence shown here is derived from an EMBL/GenBank/DDBJ whole genome shotgun (WGS) entry which is preliminary data.</text>
</comment>
<accession>D3BQD0</accession>
<evidence type="ECO:0000256" key="9">
    <source>
        <dbReference type="ARBA" id="ARBA00023274"/>
    </source>
</evidence>
<evidence type="ECO:0000313" key="14">
    <source>
        <dbReference type="Proteomes" id="UP000001396"/>
    </source>
</evidence>
<dbReference type="AlphaFoldDB" id="D3BQD0"/>
<reference evidence="13 14" key="1">
    <citation type="journal article" date="2011" name="Genome Res.">
        <title>Phylogeny-wide analysis of social amoeba genomes highlights ancient origins for complex intercellular communication.</title>
        <authorList>
            <person name="Heidel A.J."/>
            <person name="Lawal H.M."/>
            <person name="Felder M."/>
            <person name="Schilde C."/>
            <person name="Helps N.R."/>
            <person name="Tunggal B."/>
            <person name="Rivero F."/>
            <person name="John U."/>
            <person name="Schleicher M."/>
            <person name="Eichinger L."/>
            <person name="Platzer M."/>
            <person name="Noegel A.A."/>
            <person name="Schaap P."/>
            <person name="Gloeckner G."/>
        </authorList>
    </citation>
    <scope>NUCLEOTIDE SEQUENCE [LARGE SCALE GENOMIC DNA]</scope>
    <source>
        <strain evidence="14">ATCC 26659 / Pp 5 / PN500</strain>
    </source>
</reference>
<evidence type="ECO:0000256" key="4">
    <source>
        <dbReference type="ARBA" id="ARBA00022728"/>
    </source>
</evidence>
<dbReference type="GO" id="GO:0008380">
    <property type="term" value="P:RNA splicing"/>
    <property type="evidence" value="ECO:0007669"/>
    <property type="project" value="UniProtKB-KW"/>
</dbReference>
<evidence type="ECO:0000256" key="7">
    <source>
        <dbReference type="ARBA" id="ARBA00023187"/>
    </source>
</evidence>
<dbReference type="GO" id="GO:0005681">
    <property type="term" value="C:spliceosomal complex"/>
    <property type="evidence" value="ECO:0007669"/>
    <property type="project" value="UniProtKB-KW"/>
</dbReference>